<dbReference type="RefSeq" id="WP_088874898.1">
    <property type="nucleotide sequence ID" value="NZ_CP022112.1"/>
</dbReference>
<accession>A0A248K0X4</accession>
<dbReference type="InterPro" id="IPR015424">
    <property type="entry name" value="PyrdxlP-dep_Trfase"/>
</dbReference>
<dbReference type="InterPro" id="IPR001917">
    <property type="entry name" value="Aminotrans_II_pyridoxalP_BS"/>
</dbReference>
<dbReference type="Pfam" id="PF00155">
    <property type="entry name" value="Aminotran_1_2"/>
    <property type="match status" value="1"/>
</dbReference>
<keyword evidence="7" id="KW-1185">Reference proteome</keyword>
<dbReference type="InterPro" id="IPR015422">
    <property type="entry name" value="PyrdxlP-dep_Trfase_small"/>
</dbReference>
<dbReference type="PANTHER" id="PTHR13693">
    <property type="entry name" value="CLASS II AMINOTRANSFERASE/8-AMINO-7-OXONONANOATE SYNTHASE"/>
    <property type="match status" value="1"/>
</dbReference>
<dbReference type="InterPro" id="IPR004839">
    <property type="entry name" value="Aminotransferase_I/II_large"/>
</dbReference>
<comment type="similarity">
    <text evidence="4">Belongs to the class-II pyridoxal-phosphate-dependent aminotransferase family.</text>
</comment>
<dbReference type="EMBL" id="CP022112">
    <property type="protein sequence ID" value="ASG24470.1"/>
    <property type="molecule type" value="Genomic_DNA"/>
</dbReference>
<dbReference type="GO" id="GO:0016740">
    <property type="term" value="F:transferase activity"/>
    <property type="evidence" value="ECO:0007669"/>
    <property type="project" value="UniProtKB-KW"/>
</dbReference>
<reference evidence="6 7" key="1">
    <citation type="submission" date="2017-06" db="EMBL/GenBank/DDBJ databases">
        <title>Complete genome sequence of Nitrospirillum amazonense strain CBAmC, an endophytic nitrogen-fixing and plant growth-promoting bacterium, isolated from sugarcane.</title>
        <authorList>
            <person name="Schwab S."/>
            <person name="dos Santos Teixeira K.R."/>
            <person name="Simoes Araujo J.L."/>
            <person name="Soares Vidal M."/>
            <person name="Borges de Freitas H.R."/>
            <person name="Rivello Crivelaro A.L."/>
            <person name="Bueno de Camargo Nunes A."/>
            <person name="dos Santos C.M."/>
            <person name="Palmeira da Silva Rosa D."/>
            <person name="da Silva Padilha D."/>
            <person name="da Silva E."/>
            <person name="Araujo Terra L."/>
            <person name="Soares Mendes V."/>
            <person name="Farinelli L."/>
            <person name="Magalhaes Cruz L."/>
            <person name="Baldani J.I."/>
        </authorList>
    </citation>
    <scope>NUCLEOTIDE SEQUENCE [LARGE SCALE GENOMIC DNA]</scope>
    <source>
        <strain evidence="6 7">CBAmC</strain>
    </source>
</reference>
<dbReference type="GO" id="GO:0030170">
    <property type="term" value="F:pyridoxal phosphate binding"/>
    <property type="evidence" value="ECO:0007669"/>
    <property type="project" value="InterPro"/>
</dbReference>
<evidence type="ECO:0000256" key="3">
    <source>
        <dbReference type="ARBA" id="ARBA00022898"/>
    </source>
</evidence>
<dbReference type="InterPro" id="IPR015421">
    <property type="entry name" value="PyrdxlP-dep_Trfase_major"/>
</dbReference>
<sequence>MALFDKYAPLMGQFESLESTGYNPFNVSFDRVLSPTEGVIAGRRILLLGTNNYLGLTYDPDVIDAAVAATRSLGAGTTGSRVANGSYGGHRQLERHLADFYGRQHCMVFSTGYQANLGILSALAGKDDHLILDADSHASIYDGSRLGHAQVTRFRHNDPDDLDNRLRRLADTPGDKVIVVEGIYSMLGDTAPLREFVEVKRKWGAYLVVDEAHSLGVLGRTGRGLAEAAGVEDEVDFVVGTFSKSLGGIGGFCVSDMDGFDILRVASRPYMFTASLPPAVVAAVTEALNQLRHRPALRQQLMDNARRFHAGLGDLGFHVGPEASPVVSAIMPDPKTAFAFWTRLLEAGLYTNVSLPPATPKGLALLRSSVSAAHSRSQIDHALSLFADTGRELGLIPAEPAIPTWVKHPTATLAGAEPQDALAIGFRSQLLARLAAPSKAMAKYYSAFRRQSPGRARIVGDK</sequence>
<evidence type="ECO:0000256" key="1">
    <source>
        <dbReference type="ARBA" id="ARBA00001933"/>
    </source>
</evidence>
<name>A0A248K0X4_9PROT</name>
<gene>
    <name evidence="6" type="ORF">Y958_26730</name>
</gene>
<evidence type="ECO:0000313" key="7">
    <source>
        <dbReference type="Proteomes" id="UP000197153"/>
    </source>
</evidence>
<dbReference type="InterPro" id="IPR050087">
    <property type="entry name" value="AON_synthase_class-II"/>
</dbReference>
<keyword evidence="2" id="KW-0808">Transferase</keyword>
<evidence type="ECO:0000256" key="4">
    <source>
        <dbReference type="RuleBase" id="RU003693"/>
    </source>
</evidence>
<dbReference type="Gene3D" id="3.40.640.10">
    <property type="entry name" value="Type I PLP-dependent aspartate aminotransferase-like (Major domain)"/>
    <property type="match status" value="1"/>
</dbReference>
<dbReference type="SUPFAM" id="SSF53383">
    <property type="entry name" value="PLP-dependent transferases"/>
    <property type="match status" value="1"/>
</dbReference>
<dbReference type="AlphaFoldDB" id="A0A248K0X4"/>
<keyword evidence="3 4" id="KW-0663">Pyridoxal phosphate</keyword>
<dbReference type="Gene3D" id="3.90.1150.10">
    <property type="entry name" value="Aspartate Aminotransferase, domain 1"/>
    <property type="match status" value="1"/>
</dbReference>
<evidence type="ECO:0000259" key="5">
    <source>
        <dbReference type="Pfam" id="PF00155"/>
    </source>
</evidence>
<proteinExistence type="inferred from homology"/>
<dbReference type="NCBIfam" id="NF047599">
    <property type="entry name" value="SerpalmtaseBetaP"/>
    <property type="match status" value="1"/>
</dbReference>
<organism evidence="6 7">
    <name type="scientific">Nitrospirillum viridazoti CBAmc</name>
    <dbReference type="NCBI Taxonomy" id="1441467"/>
    <lineage>
        <taxon>Bacteria</taxon>
        <taxon>Pseudomonadati</taxon>
        <taxon>Pseudomonadota</taxon>
        <taxon>Alphaproteobacteria</taxon>
        <taxon>Rhodospirillales</taxon>
        <taxon>Azospirillaceae</taxon>
        <taxon>Nitrospirillum</taxon>
        <taxon>Nitrospirillum viridazoti</taxon>
    </lineage>
</organism>
<dbReference type="PROSITE" id="PS00599">
    <property type="entry name" value="AA_TRANSFER_CLASS_2"/>
    <property type="match status" value="1"/>
</dbReference>
<comment type="cofactor">
    <cofactor evidence="1 4">
        <name>pyridoxal 5'-phosphate</name>
        <dbReference type="ChEBI" id="CHEBI:597326"/>
    </cofactor>
</comment>
<evidence type="ECO:0000313" key="6">
    <source>
        <dbReference type="EMBL" id="ASG24470.1"/>
    </source>
</evidence>
<dbReference type="PANTHER" id="PTHR13693:SF3">
    <property type="entry name" value="LD36009P"/>
    <property type="match status" value="1"/>
</dbReference>
<dbReference type="Proteomes" id="UP000197153">
    <property type="component" value="Chromosome 3"/>
</dbReference>
<dbReference type="KEGG" id="nao:Y958_26730"/>
<feature type="domain" description="Aminotransferase class I/classII large" evidence="5">
    <location>
        <begin position="45"/>
        <end position="384"/>
    </location>
</feature>
<evidence type="ECO:0000256" key="2">
    <source>
        <dbReference type="ARBA" id="ARBA00022679"/>
    </source>
</evidence>
<protein>
    <submittedName>
        <fullName evidence="6">8-amino-7-oxononanoate synthase</fullName>
    </submittedName>
</protein>
<dbReference type="CDD" id="cd06454">
    <property type="entry name" value="KBL_like"/>
    <property type="match status" value="1"/>
</dbReference>